<dbReference type="SMART" id="SM00530">
    <property type="entry name" value="HTH_XRE"/>
    <property type="match status" value="1"/>
</dbReference>
<dbReference type="Pfam" id="PF01381">
    <property type="entry name" value="HTH_3"/>
    <property type="match status" value="1"/>
</dbReference>
<reference evidence="4" key="1">
    <citation type="journal article" date="2019" name="Int. J. Syst. Evol. Microbiol.">
        <title>The Global Catalogue of Microorganisms (GCM) 10K type strain sequencing project: providing services to taxonomists for standard genome sequencing and annotation.</title>
        <authorList>
            <consortium name="The Broad Institute Genomics Platform"/>
            <consortium name="The Broad Institute Genome Sequencing Center for Infectious Disease"/>
            <person name="Wu L."/>
            <person name="Ma J."/>
        </authorList>
    </citation>
    <scope>NUCLEOTIDE SEQUENCE [LARGE SCALE GENOMIC DNA]</scope>
    <source>
        <strain evidence="4">CCUG 60742</strain>
    </source>
</reference>
<gene>
    <name evidence="3" type="ORF">ACFQZI_14785</name>
</gene>
<accession>A0ABW2ZJ43</accession>
<dbReference type="SUPFAM" id="SSF47413">
    <property type="entry name" value="lambda repressor-like DNA-binding domains"/>
    <property type="match status" value="1"/>
</dbReference>
<dbReference type="NCBIfam" id="NF041951">
    <property type="entry name" value="phage_RstR"/>
    <property type="match status" value="1"/>
</dbReference>
<organism evidence="3 4">
    <name type="scientific">Mucilaginibacter lutimaris</name>
    <dbReference type="NCBI Taxonomy" id="931629"/>
    <lineage>
        <taxon>Bacteria</taxon>
        <taxon>Pseudomonadati</taxon>
        <taxon>Bacteroidota</taxon>
        <taxon>Sphingobacteriia</taxon>
        <taxon>Sphingobacteriales</taxon>
        <taxon>Sphingobacteriaceae</taxon>
        <taxon>Mucilaginibacter</taxon>
    </lineage>
</organism>
<dbReference type="InterPro" id="IPR001387">
    <property type="entry name" value="Cro/C1-type_HTH"/>
</dbReference>
<sequence>MTFGEKTTYARKQKKMTQGDLGKAVGTSGDIIGKYERDEIKPSIDTAAKVADALGVTLDYLVKDAEYQNIDQDALNRLKLIEKLPQEERSHLFATMDAFFAKNKLQALLK</sequence>
<dbReference type="RefSeq" id="WP_377143765.1">
    <property type="nucleotide sequence ID" value="NZ_JBHTIA010000011.1"/>
</dbReference>
<dbReference type="Gene3D" id="1.10.260.40">
    <property type="entry name" value="lambda repressor-like DNA-binding domains"/>
    <property type="match status" value="1"/>
</dbReference>
<dbReference type="Proteomes" id="UP001597073">
    <property type="component" value="Unassembled WGS sequence"/>
</dbReference>
<dbReference type="InterPro" id="IPR049639">
    <property type="entry name" value="RstR"/>
</dbReference>
<proteinExistence type="predicted"/>
<dbReference type="EMBL" id="JBHTIA010000011">
    <property type="protein sequence ID" value="MFD0766127.1"/>
    <property type="molecule type" value="Genomic_DNA"/>
</dbReference>
<dbReference type="InterPro" id="IPR010982">
    <property type="entry name" value="Lambda_DNA-bd_dom_sf"/>
</dbReference>
<evidence type="ECO:0000259" key="2">
    <source>
        <dbReference type="PROSITE" id="PS50943"/>
    </source>
</evidence>
<protein>
    <submittedName>
        <fullName evidence="3">Helix-turn-helix domain-containing protein</fullName>
    </submittedName>
</protein>
<name>A0ABW2ZJ43_9SPHI</name>
<keyword evidence="1" id="KW-0238">DNA-binding</keyword>
<evidence type="ECO:0000313" key="4">
    <source>
        <dbReference type="Proteomes" id="UP001597073"/>
    </source>
</evidence>
<dbReference type="PANTHER" id="PTHR46558">
    <property type="entry name" value="TRACRIPTIONAL REGULATORY PROTEIN-RELATED-RELATED"/>
    <property type="match status" value="1"/>
</dbReference>
<dbReference type="CDD" id="cd00093">
    <property type="entry name" value="HTH_XRE"/>
    <property type="match status" value="1"/>
</dbReference>
<dbReference type="PANTHER" id="PTHR46558:SF11">
    <property type="entry name" value="HTH-TYPE TRANSCRIPTIONAL REGULATOR XRE"/>
    <property type="match status" value="1"/>
</dbReference>
<dbReference type="PROSITE" id="PS50943">
    <property type="entry name" value="HTH_CROC1"/>
    <property type="match status" value="1"/>
</dbReference>
<comment type="caution">
    <text evidence="3">The sequence shown here is derived from an EMBL/GenBank/DDBJ whole genome shotgun (WGS) entry which is preliminary data.</text>
</comment>
<feature type="domain" description="HTH cro/C1-type" evidence="2">
    <location>
        <begin position="9"/>
        <end position="61"/>
    </location>
</feature>
<keyword evidence="4" id="KW-1185">Reference proteome</keyword>
<evidence type="ECO:0000313" key="3">
    <source>
        <dbReference type="EMBL" id="MFD0766127.1"/>
    </source>
</evidence>
<evidence type="ECO:0000256" key="1">
    <source>
        <dbReference type="ARBA" id="ARBA00023125"/>
    </source>
</evidence>